<feature type="binding site" evidence="5">
    <location>
        <position position="120"/>
    </location>
    <ligand>
        <name>substrate</name>
    </ligand>
</feature>
<dbReference type="AlphaFoldDB" id="A0A3D4SX20"/>
<accession>A0A3D4SX20</accession>
<organism evidence="8 9">
    <name type="scientific">Corynebacterium nuruki</name>
    <dbReference type="NCBI Taxonomy" id="1032851"/>
    <lineage>
        <taxon>Bacteria</taxon>
        <taxon>Bacillati</taxon>
        <taxon>Actinomycetota</taxon>
        <taxon>Actinomycetes</taxon>
        <taxon>Mycobacteriales</taxon>
        <taxon>Corynebacteriaceae</taxon>
        <taxon>Corynebacterium</taxon>
    </lineage>
</organism>
<feature type="site" description="Lowers pKa of active site Tyr" evidence="6">
    <location>
        <position position="87"/>
    </location>
</feature>
<dbReference type="PROSITE" id="PS00062">
    <property type="entry name" value="ALDOKETO_REDUCTASE_2"/>
    <property type="match status" value="1"/>
</dbReference>
<dbReference type="PANTHER" id="PTHR43827">
    <property type="entry name" value="2,5-DIKETO-D-GLUCONIC ACID REDUCTASE"/>
    <property type="match status" value="1"/>
</dbReference>
<keyword evidence="2" id="KW-0521">NADP</keyword>
<protein>
    <submittedName>
        <fullName evidence="8">Aldo/keto reductase</fullName>
    </submittedName>
</protein>
<dbReference type="RefSeq" id="WP_010121051.1">
    <property type="nucleotide sequence ID" value="NZ_DAITTW010000020.1"/>
</dbReference>
<dbReference type="InterPro" id="IPR023210">
    <property type="entry name" value="NADP_OxRdtase_dom"/>
</dbReference>
<feature type="domain" description="NADP-dependent oxidoreductase" evidence="7">
    <location>
        <begin position="24"/>
        <end position="275"/>
    </location>
</feature>
<evidence type="ECO:0000313" key="9">
    <source>
        <dbReference type="Proteomes" id="UP000261739"/>
    </source>
</evidence>
<dbReference type="EMBL" id="DQID01000092">
    <property type="protein sequence ID" value="HCT13829.1"/>
    <property type="molecule type" value="Genomic_DNA"/>
</dbReference>
<dbReference type="PRINTS" id="PR00069">
    <property type="entry name" value="ALDKETRDTASE"/>
</dbReference>
<dbReference type="InterPro" id="IPR036812">
    <property type="entry name" value="NAD(P)_OxRdtase_dom_sf"/>
</dbReference>
<comment type="caution">
    <text evidence="8">The sequence shown here is derived from an EMBL/GenBank/DDBJ whole genome shotgun (WGS) entry which is preliminary data.</text>
</comment>
<evidence type="ECO:0000256" key="2">
    <source>
        <dbReference type="ARBA" id="ARBA00022857"/>
    </source>
</evidence>
<evidence type="ECO:0000313" key="8">
    <source>
        <dbReference type="EMBL" id="HCT13829.1"/>
    </source>
</evidence>
<evidence type="ECO:0000256" key="6">
    <source>
        <dbReference type="PIRSR" id="PIRSR000097-3"/>
    </source>
</evidence>
<dbReference type="Pfam" id="PF00248">
    <property type="entry name" value="Aldo_ket_red"/>
    <property type="match status" value="1"/>
</dbReference>
<evidence type="ECO:0000256" key="4">
    <source>
        <dbReference type="PIRSR" id="PIRSR000097-1"/>
    </source>
</evidence>
<dbReference type="PANTHER" id="PTHR43827:SF3">
    <property type="entry name" value="NADP-DEPENDENT OXIDOREDUCTASE DOMAIN-CONTAINING PROTEIN"/>
    <property type="match status" value="1"/>
</dbReference>
<name>A0A3D4SX20_9CORY</name>
<comment type="similarity">
    <text evidence="1">Belongs to the aldo/keto reductase family.</text>
</comment>
<dbReference type="Gene3D" id="3.20.20.100">
    <property type="entry name" value="NADP-dependent oxidoreductase domain"/>
    <property type="match status" value="1"/>
</dbReference>
<dbReference type="InterPro" id="IPR020471">
    <property type="entry name" value="AKR"/>
</dbReference>
<gene>
    <name evidence="8" type="ORF">DIW82_03280</name>
</gene>
<dbReference type="SUPFAM" id="SSF51430">
    <property type="entry name" value="NAD(P)-linked oxidoreductase"/>
    <property type="match status" value="1"/>
</dbReference>
<reference evidence="8 9" key="1">
    <citation type="journal article" date="2018" name="Nat. Biotechnol.">
        <title>A standardized bacterial taxonomy based on genome phylogeny substantially revises the tree of life.</title>
        <authorList>
            <person name="Parks D.H."/>
            <person name="Chuvochina M."/>
            <person name="Waite D.W."/>
            <person name="Rinke C."/>
            <person name="Skarshewski A."/>
            <person name="Chaumeil P.A."/>
            <person name="Hugenholtz P."/>
        </authorList>
    </citation>
    <scope>NUCLEOTIDE SEQUENCE [LARGE SCALE GENOMIC DNA]</scope>
    <source>
        <strain evidence="8">UBA11247</strain>
    </source>
</reference>
<evidence type="ECO:0000256" key="5">
    <source>
        <dbReference type="PIRSR" id="PIRSR000097-2"/>
    </source>
</evidence>
<keyword evidence="3" id="KW-0560">Oxidoreductase</keyword>
<dbReference type="InterPro" id="IPR018170">
    <property type="entry name" value="Aldo/ket_reductase_CS"/>
</dbReference>
<feature type="active site" description="Proton donor" evidence="4">
    <location>
        <position position="58"/>
    </location>
</feature>
<dbReference type="STRING" id="863239.GCA_000213935_01020"/>
<dbReference type="Proteomes" id="UP000261739">
    <property type="component" value="Unassembled WGS sequence"/>
</dbReference>
<proteinExistence type="inferred from homology"/>
<evidence type="ECO:0000256" key="1">
    <source>
        <dbReference type="ARBA" id="ARBA00007905"/>
    </source>
</evidence>
<evidence type="ECO:0000259" key="7">
    <source>
        <dbReference type="Pfam" id="PF00248"/>
    </source>
</evidence>
<dbReference type="PIRSF" id="PIRSF000097">
    <property type="entry name" value="AKR"/>
    <property type="match status" value="1"/>
</dbReference>
<sequence>MAQTTETTQTTEGGTAPARLTLPEIGFGTYKLRGEAGAAAVTGALELGYRLVDSAYNYENEGTVGAGIRAAVEAGTVTRDEVIYTSKLPGRYQERSDALDTVAESVWRSGIGPVDLYLIHWPNPAQGHYVEAWKALLDAREQGLVRHVGVCNFLPEHLEALQRETGELPEVNQIELHPAYPQTAAVGGTLDWNLDHGITVEAWSPLGRGAALDAAPVTAAAEAHGVTAGQVVLAWHRARGVTAIPKAAHRDRQRENLASLSVTLSDEEVAAITALGRPDGRLKGQDPAIYEEF</sequence>
<evidence type="ECO:0000256" key="3">
    <source>
        <dbReference type="ARBA" id="ARBA00023002"/>
    </source>
</evidence>
<dbReference type="PROSITE" id="PS00798">
    <property type="entry name" value="ALDOKETO_REDUCTASE_1"/>
    <property type="match status" value="1"/>
</dbReference>
<dbReference type="GO" id="GO:0016616">
    <property type="term" value="F:oxidoreductase activity, acting on the CH-OH group of donors, NAD or NADP as acceptor"/>
    <property type="evidence" value="ECO:0007669"/>
    <property type="project" value="UniProtKB-ARBA"/>
</dbReference>